<protein>
    <submittedName>
        <fullName evidence="1">Uncharacterized protein</fullName>
    </submittedName>
</protein>
<evidence type="ECO:0000313" key="1">
    <source>
        <dbReference type="EMBL" id="GIH27734.1"/>
    </source>
</evidence>
<accession>A0A919QEI5</accession>
<comment type="caution">
    <text evidence="1">The sequence shown here is derived from an EMBL/GenBank/DDBJ whole genome shotgun (WGS) entry which is preliminary data.</text>
</comment>
<evidence type="ECO:0000313" key="2">
    <source>
        <dbReference type="Proteomes" id="UP000640052"/>
    </source>
</evidence>
<gene>
    <name evidence="1" type="ORF">Aph01nite_60440</name>
</gene>
<reference evidence="1" key="1">
    <citation type="submission" date="2021-01" db="EMBL/GenBank/DDBJ databases">
        <title>Whole genome shotgun sequence of Acrocarpospora phusangensis NBRC 108782.</title>
        <authorList>
            <person name="Komaki H."/>
            <person name="Tamura T."/>
        </authorList>
    </citation>
    <scope>NUCLEOTIDE SEQUENCE</scope>
    <source>
        <strain evidence="1">NBRC 108782</strain>
    </source>
</reference>
<dbReference type="AlphaFoldDB" id="A0A919QEI5"/>
<dbReference type="Proteomes" id="UP000640052">
    <property type="component" value="Unassembled WGS sequence"/>
</dbReference>
<keyword evidence="2" id="KW-1185">Reference proteome</keyword>
<sequence length="163" mass="17515">METMDKLDSRGLRTVIAAPGAGYFQTMDEQPLPQAGMTISVRTRQDVVIVDPARFMATARTAYRDLNPDASDEEVAEQIADVYDAVGILLDRLGRLTPDAPAIPLGRGGPLPGVRIPDRPDGLSPAGELHHIVLNDPMPLQDYGCFPPEDPFALPPDSGLQTG</sequence>
<dbReference type="EMBL" id="BOOA01000062">
    <property type="protein sequence ID" value="GIH27734.1"/>
    <property type="molecule type" value="Genomic_DNA"/>
</dbReference>
<organism evidence="1 2">
    <name type="scientific">Acrocarpospora phusangensis</name>
    <dbReference type="NCBI Taxonomy" id="1070424"/>
    <lineage>
        <taxon>Bacteria</taxon>
        <taxon>Bacillati</taxon>
        <taxon>Actinomycetota</taxon>
        <taxon>Actinomycetes</taxon>
        <taxon>Streptosporangiales</taxon>
        <taxon>Streptosporangiaceae</taxon>
        <taxon>Acrocarpospora</taxon>
    </lineage>
</organism>
<proteinExistence type="predicted"/>
<name>A0A919QEI5_9ACTN</name>